<gene>
    <name evidence="2" type="ordered locus">GAU_3699</name>
</gene>
<name>C1AE14_GEMAT</name>
<keyword evidence="1" id="KW-0472">Membrane</keyword>
<feature type="transmembrane region" description="Helical" evidence="1">
    <location>
        <begin position="384"/>
        <end position="407"/>
    </location>
</feature>
<dbReference type="AlphaFoldDB" id="C1AE14"/>
<feature type="transmembrane region" description="Helical" evidence="1">
    <location>
        <begin position="427"/>
        <end position="453"/>
    </location>
</feature>
<keyword evidence="1" id="KW-1133">Transmembrane helix</keyword>
<evidence type="ECO:0000313" key="2">
    <source>
        <dbReference type="EMBL" id="BAH40741.1"/>
    </source>
</evidence>
<feature type="transmembrane region" description="Helical" evidence="1">
    <location>
        <begin position="235"/>
        <end position="253"/>
    </location>
</feature>
<protein>
    <submittedName>
        <fullName evidence="2">Hypothetical membrane protein</fullName>
    </submittedName>
</protein>
<dbReference type="EMBL" id="AP009153">
    <property type="protein sequence ID" value="BAH40741.1"/>
    <property type="molecule type" value="Genomic_DNA"/>
</dbReference>
<sequence>MRSGWFLGMAHLQSQWRALTKDPLQLAGVVLLLGIVAARSSQVLNTTASSKSTAPPVLSLVAQLFVVVMLLRSAFGRSSWVEARAGERLWLASAPVSLGTLLLYRTVATAPMTVLSAVLLTLTLGATSGPEFAVHLWGAFSVLMLFRSVELVELLELRAKHSSNSGQQQVARSIVVLVRTISVCGAVGLLAEIGSRLVPRWPVGGVASVVEYATWLVTPISVVARAIYDGTGPSLVGSVAAVSVSAIIIALTLQDSSPWRFREDRGEPLMRRAHRDGYATQQAANAVYRLSSMLGLHGRSLVWKNAVGFRHTQSIQPLLLAAIGGPALLALCALPVLAHLSSFVLGLVASWGMLLLLGGPLFIRSDIRLSLPKVHLLKGLPIDMYHQVIGESVCTVLALTLVQGLLIGLTYTVWRVLEPATPMPSSVVIGGIPIVLLAFNTANVGIHGVFGIFMPSLTKVGPWRAESRAEASKVYITMIVACLVGGVLILIGSSSLLLPMLRNGQIAPVWRELTAMTYFILSLGAVGLAAMKLTAWQIDRRDLRGW</sequence>
<dbReference type="RefSeq" id="WP_015895508.1">
    <property type="nucleotide sequence ID" value="NC_012489.1"/>
</dbReference>
<keyword evidence="3" id="KW-1185">Reference proteome</keyword>
<dbReference type="Proteomes" id="UP000002209">
    <property type="component" value="Chromosome"/>
</dbReference>
<proteinExistence type="predicted"/>
<keyword evidence="1" id="KW-0812">Transmembrane</keyword>
<reference evidence="3" key="1">
    <citation type="submission" date="2006-03" db="EMBL/GenBank/DDBJ databases">
        <title>Complete genome sequence of Gemmatimonas aurantiaca T-27 that represents a novel phylum Gemmatimonadetes.</title>
        <authorList>
            <person name="Takasaki K."/>
            <person name="Ichikawa N."/>
            <person name="Miura H."/>
            <person name="Matsushita S."/>
            <person name="Watanabe Y."/>
            <person name="Oguchi A."/>
            <person name="Ankai A."/>
            <person name="Yashiro I."/>
            <person name="Takahashi M."/>
            <person name="Terui Y."/>
            <person name="Fukui S."/>
            <person name="Yokoyama H."/>
            <person name="Tanikawa S."/>
            <person name="Hanada S."/>
            <person name="Kamagata Y."/>
            <person name="Fujita N."/>
        </authorList>
    </citation>
    <scope>NUCLEOTIDE SEQUENCE [LARGE SCALE GENOMIC DNA]</scope>
    <source>
        <strain evidence="3">T-27 / DSM 14586 / JCM 11422 / NBRC 100505</strain>
    </source>
</reference>
<feature type="transmembrane region" description="Helical" evidence="1">
    <location>
        <begin position="474"/>
        <end position="498"/>
    </location>
</feature>
<dbReference type="STRING" id="379066.GAU_3699"/>
<feature type="transmembrane region" description="Helical" evidence="1">
    <location>
        <begin position="170"/>
        <end position="191"/>
    </location>
</feature>
<feature type="transmembrane region" description="Helical" evidence="1">
    <location>
        <begin position="56"/>
        <end position="75"/>
    </location>
</feature>
<feature type="transmembrane region" description="Helical" evidence="1">
    <location>
        <begin position="96"/>
        <end position="120"/>
    </location>
</feature>
<dbReference type="KEGG" id="gau:GAU_3699"/>
<organism evidence="2 3">
    <name type="scientific">Gemmatimonas aurantiaca (strain DSM 14586 / JCM 11422 / NBRC 100505 / T-27)</name>
    <dbReference type="NCBI Taxonomy" id="379066"/>
    <lineage>
        <taxon>Bacteria</taxon>
        <taxon>Pseudomonadati</taxon>
        <taxon>Gemmatimonadota</taxon>
        <taxon>Gemmatimonadia</taxon>
        <taxon>Gemmatimonadales</taxon>
        <taxon>Gemmatimonadaceae</taxon>
        <taxon>Gemmatimonas</taxon>
    </lineage>
</organism>
<feature type="transmembrane region" description="Helical" evidence="1">
    <location>
        <begin position="132"/>
        <end position="149"/>
    </location>
</feature>
<accession>C1AE14</accession>
<feature type="transmembrane region" description="Helical" evidence="1">
    <location>
        <begin position="318"/>
        <end position="337"/>
    </location>
</feature>
<feature type="transmembrane region" description="Helical" evidence="1">
    <location>
        <begin position="343"/>
        <end position="363"/>
    </location>
</feature>
<feature type="transmembrane region" description="Helical" evidence="1">
    <location>
        <begin position="518"/>
        <end position="536"/>
    </location>
</feature>
<evidence type="ECO:0000313" key="3">
    <source>
        <dbReference type="Proteomes" id="UP000002209"/>
    </source>
</evidence>
<evidence type="ECO:0000256" key="1">
    <source>
        <dbReference type="SAM" id="Phobius"/>
    </source>
</evidence>
<dbReference type="HOGENOM" id="CLU_464419_0_0_0"/>